<organism evidence="1 2">
    <name type="scientific">Heliocybe sulcata</name>
    <dbReference type="NCBI Taxonomy" id="5364"/>
    <lineage>
        <taxon>Eukaryota</taxon>
        <taxon>Fungi</taxon>
        <taxon>Dikarya</taxon>
        <taxon>Basidiomycota</taxon>
        <taxon>Agaricomycotina</taxon>
        <taxon>Agaricomycetes</taxon>
        <taxon>Gloeophyllales</taxon>
        <taxon>Gloeophyllaceae</taxon>
        <taxon>Heliocybe</taxon>
    </lineage>
</organism>
<protein>
    <submittedName>
        <fullName evidence="1">Uncharacterized protein</fullName>
    </submittedName>
</protein>
<sequence length="84" mass="9479">MRECPRPRFRDSIHRVSRIQSYRLAYVLGATPCGLVLVSRIDNLLCVDFFMRQVCLSGGVSSESLGAFRLNFCNIPSHEGLCRS</sequence>
<evidence type="ECO:0000313" key="1">
    <source>
        <dbReference type="EMBL" id="TFK47397.1"/>
    </source>
</evidence>
<dbReference type="AlphaFoldDB" id="A0A5C3MR51"/>
<dbReference type="EMBL" id="ML213524">
    <property type="protein sequence ID" value="TFK47397.1"/>
    <property type="molecule type" value="Genomic_DNA"/>
</dbReference>
<accession>A0A5C3MR51</accession>
<dbReference type="Proteomes" id="UP000305948">
    <property type="component" value="Unassembled WGS sequence"/>
</dbReference>
<name>A0A5C3MR51_9AGAM</name>
<gene>
    <name evidence="1" type="ORF">OE88DRAFT_800729</name>
</gene>
<evidence type="ECO:0000313" key="2">
    <source>
        <dbReference type="Proteomes" id="UP000305948"/>
    </source>
</evidence>
<reference evidence="1 2" key="1">
    <citation type="journal article" date="2019" name="Nat. Ecol. Evol.">
        <title>Megaphylogeny resolves global patterns of mushroom evolution.</title>
        <authorList>
            <person name="Varga T."/>
            <person name="Krizsan K."/>
            <person name="Foldi C."/>
            <person name="Dima B."/>
            <person name="Sanchez-Garcia M."/>
            <person name="Sanchez-Ramirez S."/>
            <person name="Szollosi G.J."/>
            <person name="Szarkandi J.G."/>
            <person name="Papp V."/>
            <person name="Albert L."/>
            <person name="Andreopoulos W."/>
            <person name="Angelini C."/>
            <person name="Antonin V."/>
            <person name="Barry K.W."/>
            <person name="Bougher N.L."/>
            <person name="Buchanan P."/>
            <person name="Buyck B."/>
            <person name="Bense V."/>
            <person name="Catcheside P."/>
            <person name="Chovatia M."/>
            <person name="Cooper J."/>
            <person name="Damon W."/>
            <person name="Desjardin D."/>
            <person name="Finy P."/>
            <person name="Geml J."/>
            <person name="Haridas S."/>
            <person name="Hughes K."/>
            <person name="Justo A."/>
            <person name="Karasinski D."/>
            <person name="Kautmanova I."/>
            <person name="Kiss B."/>
            <person name="Kocsube S."/>
            <person name="Kotiranta H."/>
            <person name="LaButti K.M."/>
            <person name="Lechner B.E."/>
            <person name="Liimatainen K."/>
            <person name="Lipzen A."/>
            <person name="Lukacs Z."/>
            <person name="Mihaltcheva S."/>
            <person name="Morgado L.N."/>
            <person name="Niskanen T."/>
            <person name="Noordeloos M.E."/>
            <person name="Ohm R.A."/>
            <person name="Ortiz-Santana B."/>
            <person name="Ovrebo C."/>
            <person name="Racz N."/>
            <person name="Riley R."/>
            <person name="Savchenko A."/>
            <person name="Shiryaev A."/>
            <person name="Soop K."/>
            <person name="Spirin V."/>
            <person name="Szebenyi C."/>
            <person name="Tomsovsky M."/>
            <person name="Tulloss R.E."/>
            <person name="Uehling J."/>
            <person name="Grigoriev I.V."/>
            <person name="Vagvolgyi C."/>
            <person name="Papp T."/>
            <person name="Martin F.M."/>
            <person name="Miettinen O."/>
            <person name="Hibbett D.S."/>
            <person name="Nagy L.G."/>
        </authorList>
    </citation>
    <scope>NUCLEOTIDE SEQUENCE [LARGE SCALE GENOMIC DNA]</scope>
    <source>
        <strain evidence="1 2">OMC1185</strain>
    </source>
</reference>
<proteinExistence type="predicted"/>
<keyword evidence="2" id="KW-1185">Reference proteome</keyword>